<dbReference type="RefSeq" id="WP_237871181.1">
    <property type="nucleotide sequence ID" value="NZ_JAKLTR010000005.1"/>
</dbReference>
<feature type="active site" description="Nucleophile" evidence="4">
    <location>
        <position position="62"/>
    </location>
</feature>
<dbReference type="SUPFAM" id="SSF51735">
    <property type="entry name" value="NAD(P)-binding Rossmann-fold domains"/>
    <property type="match status" value="1"/>
</dbReference>
<comment type="catalytic activity">
    <reaction evidence="4">
        <text>(S)-4-amino-5-oxopentanoate + tRNA(Glu) + NADP(+) = L-glutamyl-tRNA(Glu) + NADPH + H(+)</text>
        <dbReference type="Rhea" id="RHEA:12344"/>
        <dbReference type="Rhea" id="RHEA-COMP:9663"/>
        <dbReference type="Rhea" id="RHEA-COMP:9680"/>
        <dbReference type="ChEBI" id="CHEBI:15378"/>
        <dbReference type="ChEBI" id="CHEBI:57501"/>
        <dbReference type="ChEBI" id="CHEBI:57783"/>
        <dbReference type="ChEBI" id="CHEBI:58349"/>
        <dbReference type="ChEBI" id="CHEBI:78442"/>
        <dbReference type="ChEBI" id="CHEBI:78520"/>
        <dbReference type="EC" id="1.2.1.70"/>
    </reaction>
</comment>
<keyword evidence="2 4" id="KW-0560">Oxidoreductase</keyword>
<dbReference type="SUPFAM" id="SSF69742">
    <property type="entry name" value="Glutamyl tRNA-reductase catalytic, N-terminal domain"/>
    <property type="match status" value="1"/>
</dbReference>
<dbReference type="InterPro" id="IPR006151">
    <property type="entry name" value="Shikm_DH/Glu-tRNA_Rdtase"/>
</dbReference>
<comment type="domain">
    <text evidence="4">Possesses an unusual extended V-shaped dimeric structure with each monomer consisting of three distinct domains arranged along a curved 'spinal' alpha-helix. The N-terminal catalytic domain specifically recognizes the glutamate moiety of the substrate. The second domain is the NADPH-binding domain, and the third C-terminal domain is responsible for dimerization.</text>
</comment>
<dbReference type="NCBIfam" id="TIGR01035">
    <property type="entry name" value="hemA"/>
    <property type="match status" value="1"/>
</dbReference>
<dbReference type="InterPro" id="IPR036291">
    <property type="entry name" value="NAD(P)-bd_dom_sf"/>
</dbReference>
<feature type="site" description="Important for activity" evidence="4">
    <location>
        <position position="107"/>
    </location>
</feature>
<evidence type="ECO:0000256" key="4">
    <source>
        <dbReference type="HAMAP-Rule" id="MF_00087"/>
    </source>
</evidence>
<dbReference type="InterPro" id="IPR015895">
    <property type="entry name" value="4pyrrol_synth_GluRdtase_N"/>
</dbReference>
<feature type="binding site" evidence="4">
    <location>
        <position position="117"/>
    </location>
    <ligand>
        <name>substrate</name>
    </ligand>
</feature>
<comment type="pathway">
    <text evidence="4">Porphyrin-containing compound metabolism; protoporphyrin-IX biosynthesis; 5-aminolevulinate from L-glutamyl-tRNA(Glu): step 1/2.</text>
</comment>
<dbReference type="PANTHER" id="PTHR43013:SF1">
    <property type="entry name" value="GLUTAMYL-TRNA REDUCTASE"/>
    <property type="match status" value="1"/>
</dbReference>
<dbReference type="InterPro" id="IPR000343">
    <property type="entry name" value="4pyrrol_synth_GluRdtase"/>
</dbReference>
<evidence type="ECO:0000256" key="1">
    <source>
        <dbReference type="ARBA" id="ARBA00022857"/>
    </source>
</evidence>
<dbReference type="Pfam" id="PF05201">
    <property type="entry name" value="GlutR_N"/>
    <property type="match status" value="1"/>
</dbReference>
<evidence type="ECO:0000313" key="7">
    <source>
        <dbReference type="EMBL" id="MCG2614605.1"/>
    </source>
</evidence>
<dbReference type="Proteomes" id="UP001165367">
    <property type="component" value="Unassembled WGS sequence"/>
</dbReference>
<evidence type="ECO:0000259" key="6">
    <source>
        <dbReference type="Pfam" id="PF05201"/>
    </source>
</evidence>
<comment type="miscellaneous">
    <text evidence="4">During catalysis, the active site Cys acts as a nucleophile attacking the alpha-carbonyl group of tRNA-bound glutamate with the formation of a thioester intermediate between enzyme and glutamate, and the concomitant release of tRNA(Glu). The thioester intermediate is finally reduced by direct hydride transfer from NADPH, to form the product GSA.</text>
</comment>
<accession>A0ABS9KQL9</accession>
<evidence type="ECO:0000313" key="8">
    <source>
        <dbReference type="Proteomes" id="UP001165367"/>
    </source>
</evidence>
<comment type="caution">
    <text evidence="7">The sequence shown here is derived from an EMBL/GenBank/DDBJ whole genome shotgun (WGS) entry which is preliminary data.</text>
</comment>
<dbReference type="GO" id="GO:0008883">
    <property type="term" value="F:glutamyl-tRNA reductase activity"/>
    <property type="evidence" value="ECO:0007669"/>
    <property type="project" value="UniProtKB-EC"/>
</dbReference>
<dbReference type="EC" id="1.2.1.70" evidence="4"/>
<dbReference type="Pfam" id="PF01488">
    <property type="entry name" value="Shikimate_DH"/>
    <property type="match status" value="1"/>
</dbReference>
<evidence type="ECO:0000256" key="3">
    <source>
        <dbReference type="ARBA" id="ARBA00023244"/>
    </source>
</evidence>
<sequence length="413" mass="45518">MSTQPHTISTPILDRFCVAGINYHKADIAVRGAFSVSKEDFTAIANSAKAQLIRSVFVVSTCNRTEIYGFVENVMQLANLLAEHTRGNTHEFLQYAYLKNGEEAMQHLYRVASGLDSQILGDYEILGQIKQAVDASTANQVLGPIMNRTLSYAFQASKKIKTDTGLSSGTVSVSYAAIELLKDLPGIESKKILVIGAGKFGGNVCKNLREYLPATSVSVMNRTDATAETLAAKTGTSFIPYAQMNEAMHASDVIVVCTNAQTATVLPSMLEGAGEKLVLDLSVPANVHPAVKILGNVRVIDVDEISTTILDKTIARRRADVPKAEEIIESYKQEFYTWLEEYKYSLHLKSWKDKLQELSEWQPREYCEMATAAALSPDRKAQKAVTRLAVNLRTNQEKGCQFINAINDYLQMS</sequence>
<proteinExistence type="inferred from homology"/>
<feature type="binding site" evidence="4">
    <location>
        <begin position="196"/>
        <end position="201"/>
    </location>
    <ligand>
        <name>NADP(+)</name>
        <dbReference type="ChEBI" id="CHEBI:58349"/>
    </ligand>
</feature>
<name>A0ABS9KQL9_9BACT</name>
<comment type="similarity">
    <text evidence="4">Belongs to the glutamyl-tRNA reductase family.</text>
</comment>
<dbReference type="Gene3D" id="3.30.460.30">
    <property type="entry name" value="Glutamyl-tRNA reductase, N-terminal domain"/>
    <property type="match status" value="1"/>
</dbReference>
<keyword evidence="3 4" id="KW-0627">Porphyrin biosynthesis</keyword>
<reference evidence="7" key="1">
    <citation type="submission" date="2022-01" db="EMBL/GenBank/DDBJ databases">
        <authorList>
            <person name="Jo J.-H."/>
            <person name="Im W.-T."/>
        </authorList>
    </citation>
    <scope>NUCLEOTIDE SEQUENCE</scope>
    <source>
        <strain evidence="7">NA20</strain>
    </source>
</reference>
<feature type="binding site" evidence="4">
    <location>
        <position position="128"/>
    </location>
    <ligand>
        <name>substrate</name>
    </ligand>
</feature>
<gene>
    <name evidence="4 7" type="primary">hemA</name>
    <name evidence="7" type="ORF">LZZ85_09945</name>
</gene>
<comment type="function">
    <text evidence="4">Catalyzes the NADPH-dependent reduction of glutamyl-tRNA(Glu) to glutamate 1-semialdehyde (GSA).</text>
</comment>
<dbReference type="PIRSF" id="PIRSF000445">
    <property type="entry name" value="4pyrrol_synth_GluRdtase"/>
    <property type="match status" value="1"/>
</dbReference>
<protein>
    <recommendedName>
        <fullName evidence="4">Glutamyl-tRNA reductase</fullName>
        <shortName evidence="4">GluTR</shortName>
        <ecNumber evidence="4">1.2.1.70</ecNumber>
    </recommendedName>
</protein>
<evidence type="ECO:0000256" key="2">
    <source>
        <dbReference type="ARBA" id="ARBA00023002"/>
    </source>
</evidence>
<keyword evidence="1 4" id="KW-0521">NADP</keyword>
<feature type="binding site" evidence="4">
    <location>
        <begin position="122"/>
        <end position="124"/>
    </location>
    <ligand>
        <name>substrate</name>
    </ligand>
</feature>
<dbReference type="PROSITE" id="PS00747">
    <property type="entry name" value="GLUTR"/>
    <property type="match status" value="1"/>
</dbReference>
<dbReference type="EMBL" id="JAKLTR010000005">
    <property type="protein sequence ID" value="MCG2614605.1"/>
    <property type="molecule type" value="Genomic_DNA"/>
</dbReference>
<feature type="domain" description="Quinate/shikimate 5-dehydrogenase/glutamyl-tRNA reductase" evidence="5">
    <location>
        <begin position="184"/>
        <end position="306"/>
    </location>
</feature>
<dbReference type="HAMAP" id="MF_00087">
    <property type="entry name" value="Glu_tRNA_reductase"/>
    <property type="match status" value="1"/>
</dbReference>
<dbReference type="InterPro" id="IPR018214">
    <property type="entry name" value="GluRdtase_CS"/>
</dbReference>
<comment type="subunit">
    <text evidence="4">Homodimer.</text>
</comment>
<organism evidence="7 8">
    <name type="scientific">Terrimonas ginsenosidimutans</name>
    <dbReference type="NCBI Taxonomy" id="2908004"/>
    <lineage>
        <taxon>Bacteria</taxon>
        <taxon>Pseudomonadati</taxon>
        <taxon>Bacteroidota</taxon>
        <taxon>Chitinophagia</taxon>
        <taxon>Chitinophagales</taxon>
        <taxon>Chitinophagaceae</taxon>
        <taxon>Terrimonas</taxon>
    </lineage>
</organism>
<dbReference type="PANTHER" id="PTHR43013">
    <property type="entry name" value="GLUTAMYL-TRNA REDUCTASE"/>
    <property type="match status" value="1"/>
</dbReference>
<keyword evidence="8" id="KW-1185">Reference proteome</keyword>
<dbReference type="InterPro" id="IPR036343">
    <property type="entry name" value="GluRdtase_N_sf"/>
</dbReference>
<feature type="binding site" evidence="4">
    <location>
        <begin position="61"/>
        <end position="64"/>
    </location>
    <ligand>
        <name>substrate</name>
    </ligand>
</feature>
<dbReference type="Gene3D" id="3.40.50.720">
    <property type="entry name" value="NAD(P)-binding Rossmann-like Domain"/>
    <property type="match status" value="1"/>
</dbReference>
<feature type="domain" description="Glutamyl-tRNA reductase N-terminal" evidence="6">
    <location>
        <begin position="20"/>
        <end position="164"/>
    </location>
</feature>
<evidence type="ECO:0000259" key="5">
    <source>
        <dbReference type="Pfam" id="PF01488"/>
    </source>
</evidence>